<dbReference type="EMBL" id="JAAWWB010000008">
    <property type="protein sequence ID" value="KAG6777311.1"/>
    <property type="molecule type" value="Genomic_DNA"/>
</dbReference>
<dbReference type="InterPro" id="IPR001810">
    <property type="entry name" value="F-box_dom"/>
</dbReference>
<dbReference type="PANTHER" id="PTHR12874">
    <property type="entry name" value="F-BOX ONLY PROTEIN 48-RELATED"/>
    <property type="match status" value="1"/>
</dbReference>
<dbReference type="AlphaFoldDB" id="A0A8X7ZYC6"/>
<comment type="pathway">
    <text evidence="1">Protein modification; protein ubiquitination.</text>
</comment>
<keyword evidence="1" id="KW-0833">Ubl conjugation pathway</keyword>
<organism evidence="3 4">
    <name type="scientific">Populus tomentosa</name>
    <name type="common">Chinese white poplar</name>
    <dbReference type="NCBI Taxonomy" id="118781"/>
    <lineage>
        <taxon>Eukaryota</taxon>
        <taxon>Viridiplantae</taxon>
        <taxon>Streptophyta</taxon>
        <taxon>Embryophyta</taxon>
        <taxon>Tracheophyta</taxon>
        <taxon>Spermatophyta</taxon>
        <taxon>Magnoliopsida</taxon>
        <taxon>eudicotyledons</taxon>
        <taxon>Gunneridae</taxon>
        <taxon>Pentapetalae</taxon>
        <taxon>rosids</taxon>
        <taxon>fabids</taxon>
        <taxon>Malpighiales</taxon>
        <taxon>Salicaceae</taxon>
        <taxon>Saliceae</taxon>
        <taxon>Populus</taxon>
    </lineage>
</organism>
<dbReference type="OrthoDB" id="838321at2759"/>
<keyword evidence="4" id="KW-1185">Reference proteome</keyword>
<evidence type="ECO:0000259" key="2">
    <source>
        <dbReference type="Pfam" id="PF12937"/>
    </source>
</evidence>
<keyword evidence="1" id="KW-0539">Nucleus</keyword>
<comment type="subcellular location">
    <subcellularLocation>
        <location evidence="1">Nucleus</location>
    </subcellularLocation>
</comment>
<dbReference type="PANTHER" id="PTHR12874:SF16">
    <property type="entry name" value="OS01G0800800 PROTEIN"/>
    <property type="match status" value="1"/>
</dbReference>
<gene>
    <name evidence="3" type="ORF">POTOM_017130</name>
</gene>
<reference evidence="3" key="1">
    <citation type="journal article" date="2020" name="bioRxiv">
        <title>Hybrid origin of Populus tomentosa Carr. identified through genome sequencing and phylogenomic analysis.</title>
        <authorList>
            <person name="An X."/>
            <person name="Gao K."/>
            <person name="Chen Z."/>
            <person name="Li J."/>
            <person name="Yang X."/>
            <person name="Yang X."/>
            <person name="Zhou J."/>
            <person name="Guo T."/>
            <person name="Zhao T."/>
            <person name="Huang S."/>
            <person name="Miao D."/>
            <person name="Khan W.U."/>
            <person name="Rao P."/>
            <person name="Ye M."/>
            <person name="Lei B."/>
            <person name="Liao W."/>
            <person name="Wang J."/>
            <person name="Ji L."/>
            <person name="Li Y."/>
            <person name="Guo B."/>
            <person name="Mustafa N.S."/>
            <person name="Li S."/>
            <person name="Yun Q."/>
            <person name="Keller S.R."/>
            <person name="Mao J."/>
            <person name="Zhang R."/>
            <person name="Strauss S.H."/>
        </authorList>
    </citation>
    <scope>NUCLEOTIDE SEQUENCE</scope>
    <source>
        <strain evidence="3">GM15</strain>
        <tissue evidence="3">Leaf</tissue>
    </source>
</reference>
<evidence type="ECO:0000256" key="1">
    <source>
        <dbReference type="RuleBase" id="RU369085"/>
    </source>
</evidence>
<dbReference type="GO" id="GO:0005634">
    <property type="term" value="C:nucleus"/>
    <property type="evidence" value="ECO:0007669"/>
    <property type="project" value="UniProtKB-SubCell"/>
</dbReference>
<comment type="function">
    <text evidence="1">Acts as a component of a SCF E3 ubiquitin ligase complexes.</text>
</comment>
<accession>A0A8X7ZYC6</accession>
<dbReference type="Proteomes" id="UP000886885">
    <property type="component" value="Chromosome 4D"/>
</dbReference>
<feature type="domain" description="F-box" evidence="2">
    <location>
        <begin position="25"/>
        <end position="63"/>
    </location>
</feature>
<evidence type="ECO:0000313" key="4">
    <source>
        <dbReference type="Proteomes" id="UP000886885"/>
    </source>
</evidence>
<dbReference type="GO" id="GO:0019005">
    <property type="term" value="C:SCF ubiquitin ligase complex"/>
    <property type="evidence" value="ECO:0007669"/>
    <property type="project" value="UniProtKB-UniRule"/>
</dbReference>
<dbReference type="GO" id="GO:0016567">
    <property type="term" value="P:protein ubiquitination"/>
    <property type="evidence" value="ECO:0007669"/>
    <property type="project" value="UniProtKB-UniRule"/>
</dbReference>
<dbReference type="Pfam" id="PF12937">
    <property type="entry name" value="F-box-like"/>
    <property type="match status" value="1"/>
</dbReference>
<sequence length="264" mass="29422">MFLSKLSKNKLVSYSPSPSPSPSWELLFLVAQYLDPKSLATASCVSKSWSESFSFEDIWRPICSAHYPSVYNLKLVDPALLSPPLRYCLHGSLQAPASKANKTPPAPKGPPLRHQCKFAVDIDLESSLKKEAIREIKVTWNVVLRGWKAVFIMMESCSGKASLVPEAEDLFSKELPLPGCCSNMVTASSLVAEIKLGFCSENCTDEEEGIKDDGKFKRGNLSLAIMNTKHWRYLSMEEGIKDDGKFKRGKLSLTIMNTKHWRGT</sequence>
<dbReference type="GO" id="GO:0005737">
    <property type="term" value="C:cytoplasm"/>
    <property type="evidence" value="ECO:0007669"/>
    <property type="project" value="TreeGrafter"/>
</dbReference>
<dbReference type="GO" id="GO:0009740">
    <property type="term" value="P:gibberellic acid mediated signaling pathway"/>
    <property type="evidence" value="ECO:0007669"/>
    <property type="project" value="TreeGrafter"/>
</dbReference>
<dbReference type="GO" id="GO:0031146">
    <property type="term" value="P:SCF-dependent proteasomal ubiquitin-dependent protein catabolic process"/>
    <property type="evidence" value="ECO:0007669"/>
    <property type="project" value="UniProtKB-UniRule"/>
</dbReference>
<comment type="caution">
    <text evidence="3">The sequence shown here is derived from an EMBL/GenBank/DDBJ whole genome shotgun (WGS) entry which is preliminary data.</text>
</comment>
<protein>
    <recommendedName>
        <fullName evidence="1">F-box protein</fullName>
    </recommendedName>
</protein>
<comment type="subunit">
    <text evidence="1">Component of the SCF-type E3 ligase complex.</text>
</comment>
<evidence type="ECO:0000313" key="3">
    <source>
        <dbReference type="EMBL" id="KAG6777311.1"/>
    </source>
</evidence>
<name>A0A8X7ZYC6_POPTO</name>
<proteinExistence type="predicted"/>